<dbReference type="RefSeq" id="WP_205087204.1">
    <property type="nucleotide sequence ID" value="NZ_JACJLA010000001.1"/>
</dbReference>
<feature type="transmembrane region" description="Helical" evidence="1">
    <location>
        <begin position="106"/>
        <end position="127"/>
    </location>
</feature>
<sequence length="180" mass="20147">MKWSNHRTITTSLATLGALWVMPFPTPPAIIAGIVGVYIGSTLPDKAERHRTKEELTFHNHRQITHYLLPYACLLFIFLYALHTIAPYPLLSYDSIGYGESILPTLFFQMSMTYMSGIWAGAIAHILEDALTGSVPHPLWGCKQRVGKAILPVPYEYLLSSIFLTMAGISLFHKLQSVIL</sequence>
<protein>
    <submittedName>
        <fullName evidence="2">Metal-dependent hydrolase</fullName>
    </submittedName>
</protein>
<dbReference type="InterPro" id="IPR007404">
    <property type="entry name" value="YdjM-like"/>
</dbReference>
<accession>A0ABS2GFE9</accession>
<evidence type="ECO:0000313" key="2">
    <source>
        <dbReference type="EMBL" id="MBM6911888.1"/>
    </source>
</evidence>
<feature type="transmembrane region" description="Helical" evidence="1">
    <location>
        <begin position="64"/>
        <end position="86"/>
    </location>
</feature>
<keyword evidence="1" id="KW-0812">Transmembrane</keyword>
<organism evidence="2 3">
    <name type="scientific">Veillonella magna</name>
    <dbReference type="NCBI Taxonomy" id="464322"/>
    <lineage>
        <taxon>Bacteria</taxon>
        <taxon>Bacillati</taxon>
        <taxon>Bacillota</taxon>
        <taxon>Negativicutes</taxon>
        <taxon>Veillonellales</taxon>
        <taxon>Veillonellaceae</taxon>
        <taxon>Veillonella</taxon>
    </lineage>
</organism>
<gene>
    <name evidence="2" type="ORF">H6A01_00920</name>
</gene>
<keyword evidence="1" id="KW-1133">Transmembrane helix</keyword>
<dbReference type="Pfam" id="PF04307">
    <property type="entry name" value="YdjM"/>
    <property type="match status" value="1"/>
</dbReference>
<keyword evidence="3" id="KW-1185">Reference proteome</keyword>
<evidence type="ECO:0000256" key="1">
    <source>
        <dbReference type="SAM" id="Phobius"/>
    </source>
</evidence>
<dbReference type="EMBL" id="JACJLA010000001">
    <property type="protein sequence ID" value="MBM6911888.1"/>
    <property type="molecule type" value="Genomic_DNA"/>
</dbReference>
<keyword evidence="2" id="KW-0378">Hydrolase</keyword>
<comment type="caution">
    <text evidence="2">The sequence shown here is derived from an EMBL/GenBank/DDBJ whole genome shotgun (WGS) entry which is preliminary data.</text>
</comment>
<feature type="transmembrane region" description="Helical" evidence="1">
    <location>
        <begin position="153"/>
        <end position="172"/>
    </location>
</feature>
<feature type="transmembrane region" description="Helical" evidence="1">
    <location>
        <begin position="20"/>
        <end position="43"/>
    </location>
</feature>
<name>A0ABS2GFE9_9FIRM</name>
<dbReference type="GO" id="GO:0016787">
    <property type="term" value="F:hydrolase activity"/>
    <property type="evidence" value="ECO:0007669"/>
    <property type="project" value="UniProtKB-KW"/>
</dbReference>
<reference evidence="2 3" key="1">
    <citation type="journal article" date="2021" name="Sci. Rep.">
        <title>The distribution of antibiotic resistance genes in chicken gut microbiota commensals.</title>
        <authorList>
            <person name="Juricova H."/>
            <person name="Matiasovicova J."/>
            <person name="Kubasova T."/>
            <person name="Cejkova D."/>
            <person name="Rychlik I."/>
        </authorList>
    </citation>
    <scope>NUCLEOTIDE SEQUENCE [LARGE SCALE GENOMIC DNA]</scope>
    <source>
        <strain evidence="2 3">An537</strain>
    </source>
</reference>
<proteinExistence type="predicted"/>
<evidence type="ECO:0000313" key="3">
    <source>
        <dbReference type="Proteomes" id="UP000707138"/>
    </source>
</evidence>
<dbReference type="Proteomes" id="UP000707138">
    <property type="component" value="Unassembled WGS sequence"/>
</dbReference>
<keyword evidence="1" id="KW-0472">Membrane</keyword>